<evidence type="ECO:0000313" key="6">
    <source>
        <dbReference type="EMBL" id="CAF4664784.1"/>
    </source>
</evidence>
<keyword evidence="1" id="KW-1133">Transmembrane helix</keyword>
<evidence type="ECO:0000313" key="5">
    <source>
        <dbReference type="EMBL" id="CAF4603068.1"/>
    </source>
</evidence>
<dbReference type="EMBL" id="CAJOBP010000200">
    <property type="protein sequence ID" value="CAF4139715.1"/>
    <property type="molecule type" value="Genomic_DNA"/>
</dbReference>
<evidence type="ECO:0000256" key="1">
    <source>
        <dbReference type="SAM" id="Phobius"/>
    </source>
</evidence>
<dbReference type="EMBL" id="CAJOBR010002209">
    <property type="protein sequence ID" value="CAF4664784.1"/>
    <property type="molecule type" value="Genomic_DNA"/>
</dbReference>
<sequence length="632" mass="68524">MRAMESAEISTINDGIAEALQISRIIFDKYRRSMKAITVAILGACLIFVAHGVPVSRINLASPVFCYLEDAVERTISSSYASGLTITSGFYIREDASSDEVFYYQAIQVTASISGTYSFISDSEIDTIGYFYENSFDPSVPSENLILTDDDGNENGQFLIDAFLEAERVYTLVVTTFDSSKTGPFSVSVSGPGAVDLNSFTPSTSRPIGATTTVAPVLSALSGGLSPAAGVFHRPDSYNEDSFYYQAIEVSVQTSGMYILTSDSNLDTIGYFYHDSFDPSVPENNLITVDDDSGDISLQFGLEVYLQAGNKYILVVTTHETQATGDFSVLTNGPGPIELTSFTPSTIQPVLASTTAAPILSALSGELSPAAGVFNRPDSYDEATQYYQAIEVSVQISGMYTLTSDSELDTFGYFYHDSFDPSLPENNLIMADDDSGDISLQFGLKVYLEAGNKYILVVTTHGTYETGDFSILTHGPDHVELNPFTPSTSQPLTAVTTPAIVSSAFSSELPFDNLKFARLDYGGEVKDNAEYYYQAIEVVVSASGMYTFNSHSDFDTMGYLYDTSFDSSKPNENLIIEDDDSGDEIHQFGFKISLEAEHTYVLVVTTHLEEQIGSFSVSMKGPASAALRSSAK</sequence>
<dbReference type="Proteomes" id="UP000663838">
    <property type="component" value="Unassembled WGS sequence"/>
</dbReference>
<evidence type="ECO:0000313" key="4">
    <source>
        <dbReference type="EMBL" id="CAF4414799.1"/>
    </source>
</evidence>
<evidence type="ECO:0008006" key="9">
    <source>
        <dbReference type="Google" id="ProtNLM"/>
    </source>
</evidence>
<dbReference type="Proteomes" id="UP000663848">
    <property type="component" value="Unassembled WGS sequence"/>
</dbReference>
<comment type="caution">
    <text evidence="5">The sequence shown here is derived from an EMBL/GenBank/DDBJ whole genome shotgun (WGS) entry which is preliminary data.</text>
</comment>
<evidence type="ECO:0000313" key="3">
    <source>
        <dbReference type="EMBL" id="CAF4258193.1"/>
    </source>
</evidence>
<accession>A0A821CIY5</accession>
<organism evidence="5 7">
    <name type="scientific">Rotaria socialis</name>
    <dbReference type="NCBI Taxonomy" id="392032"/>
    <lineage>
        <taxon>Eukaryota</taxon>
        <taxon>Metazoa</taxon>
        <taxon>Spiralia</taxon>
        <taxon>Gnathifera</taxon>
        <taxon>Rotifera</taxon>
        <taxon>Eurotatoria</taxon>
        <taxon>Bdelloidea</taxon>
        <taxon>Philodinida</taxon>
        <taxon>Philodinidae</taxon>
        <taxon>Rotaria</taxon>
    </lineage>
</organism>
<evidence type="ECO:0000313" key="7">
    <source>
        <dbReference type="Proteomes" id="UP000663838"/>
    </source>
</evidence>
<dbReference type="EMBL" id="CAJOBS010000566">
    <property type="protein sequence ID" value="CAF4603068.1"/>
    <property type="molecule type" value="Genomic_DNA"/>
</dbReference>
<dbReference type="Proteomes" id="UP000663851">
    <property type="component" value="Unassembled WGS sequence"/>
</dbReference>
<keyword evidence="1" id="KW-0812">Transmembrane</keyword>
<dbReference type="EMBL" id="CAJOBQ010000768">
    <property type="protein sequence ID" value="CAF4414799.1"/>
    <property type="molecule type" value="Genomic_DNA"/>
</dbReference>
<protein>
    <recommendedName>
        <fullName evidence="9">Peptidase C-terminal archaeal/bacterial domain-containing protein</fullName>
    </recommendedName>
</protein>
<evidence type="ECO:0000313" key="8">
    <source>
        <dbReference type="Proteomes" id="UP000663873"/>
    </source>
</evidence>
<reference evidence="5" key="1">
    <citation type="submission" date="2021-02" db="EMBL/GenBank/DDBJ databases">
        <authorList>
            <person name="Nowell W R."/>
        </authorList>
    </citation>
    <scope>NUCLEOTIDE SEQUENCE</scope>
</reference>
<dbReference type="Proteomes" id="UP000663862">
    <property type="component" value="Unassembled WGS sequence"/>
</dbReference>
<name>A0A821CIY5_9BILA</name>
<proteinExistence type="predicted"/>
<feature type="transmembrane region" description="Helical" evidence="1">
    <location>
        <begin position="34"/>
        <end position="53"/>
    </location>
</feature>
<dbReference type="Proteomes" id="UP000663873">
    <property type="component" value="Unassembled WGS sequence"/>
</dbReference>
<evidence type="ECO:0000313" key="2">
    <source>
        <dbReference type="EMBL" id="CAF4139715.1"/>
    </source>
</evidence>
<keyword evidence="8" id="KW-1185">Reference proteome</keyword>
<dbReference type="EMBL" id="CAJOBO010000611">
    <property type="protein sequence ID" value="CAF4258193.1"/>
    <property type="molecule type" value="Genomic_DNA"/>
</dbReference>
<gene>
    <name evidence="3" type="ORF">HFQ381_LOCUS10882</name>
    <name evidence="6" type="ORF">QYT958_LOCUS15704</name>
    <name evidence="5" type="ORF">TOA249_LOCUS10749</name>
    <name evidence="4" type="ORF">TSG867_LOCUS14035</name>
    <name evidence="2" type="ORF">UJA718_LOCUS2817</name>
</gene>
<keyword evidence="1" id="KW-0472">Membrane</keyword>
<dbReference type="AlphaFoldDB" id="A0A821CIY5"/>